<dbReference type="SUPFAM" id="SSF56672">
    <property type="entry name" value="DNA/RNA polymerases"/>
    <property type="match status" value="1"/>
</dbReference>
<dbReference type="PANTHER" id="PTHR47331">
    <property type="entry name" value="PHD-TYPE DOMAIN-CONTAINING PROTEIN"/>
    <property type="match status" value="1"/>
</dbReference>
<dbReference type="InterPro" id="IPR043128">
    <property type="entry name" value="Rev_trsase/Diguanyl_cyclase"/>
</dbReference>
<keyword evidence="3" id="KW-1185">Reference proteome</keyword>
<sequence>MSEEMKQLVRTRAASQGWLVRSAKALTSLLNESELSSLVLEDAIADFDRRLHTWDEAQTAVELDVPRDRLVGLESLHLADDYMSNRQVTVDILIRMDAYWKFVFPNKVLQVEGLVAQESVFGWILSGSWKVSANQTRVSTHLLCIGNCVTNPLLQNFWDLESIGICSVEASCDASTYNLTIQKFERDVKFCDGRYKVALPWRSDTAKYDLQNNVKLAHKRLDTLCCKFEKDPCLKTAYDSVFVEYEAEGICEEVPPSELESTHPTYYLPHRPVVRESRSSTKVRPVFDASAPSYNGISLNDCLETGPSLNPDLVATLLRFRRWLIALTADITKAFLQISVRKEDRDVHRFLWKPEESIRVMRFTRVPFGNKSSPFLLNATIKHHLDLCPQSEDVNELRENLYVDDWLTGAESIIEGQAKFTEASSILSKAGMTLSKWTSSDKYLMERFSNDLTFEYEKETLKILGMQ</sequence>
<evidence type="ECO:0000313" key="2">
    <source>
        <dbReference type="EMBL" id="KAK3891799.1"/>
    </source>
</evidence>
<dbReference type="Proteomes" id="UP001286313">
    <property type="component" value="Unassembled WGS sequence"/>
</dbReference>
<proteinExistence type="predicted"/>
<dbReference type="GO" id="GO:0071897">
    <property type="term" value="P:DNA biosynthetic process"/>
    <property type="evidence" value="ECO:0007669"/>
    <property type="project" value="UniProtKB-ARBA"/>
</dbReference>
<protein>
    <recommendedName>
        <fullName evidence="1">Reverse transcriptase domain-containing protein</fullName>
    </recommendedName>
</protein>
<accession>A0AAE1GHG4</accession>
<dbReference type="CDD" id="cd01644">
    <property type="entry name" value="RT_pepA17"/>
    <property type="match status" value="1"/>
</dbReference>
<feature type="domain" description="Reverse transcriptase" evidence="1">
    <location>
        <begin position="325"/>
        <end position="436"/>
    </location>
</feature>
<dbReference type="Gene3D" id="3.10.10.10">
    <property type="entry name" value="HIV Type 1 Reverse Transcriptase, subunit A, domain 1"/>
    <property type="match status" value="1"/>
</dbReference>
<name>A0AAE1GHG4_PETCI</name>
<dbReference type="InterPro" id="IPR000477">
    <property type="entry name" value="RT_dom"/>
</dbReference>
<gene>
    <name evidence="2" type="ORF">Pcinc_004339</name>
</gene>
<dbReference type="Gene3D" id="3.30.70.270">
    <property type="match status" value="1"/>
</dbReference>
<evidence type="ECO:0000313" key="3">
    <source>
        <dbReference type="Proteomes" id="UP001286313"/>
    </source>
</evidence>
<dbReference type="Pfam" id="PF00078">
    <property type="entry name" value="RVT_1"/>
    <property type="match status" value="1"/>
</dbReference>
<organism evidence="2 3">
    <name type="scientific">Petrolisthes cinctipes</name>
    <name type="common">Flat porcelain crab</name>
    <dbReference type="NCBI Taxonomy" id="88211"/>
    <lineage>
        <taxon>Eukaryota</taxon>
        <taxon>Metazoa</taxon>
        <taxon>Ecdysozoa</taxon>
        <taxon>Arthropoda</taxon>
        <taxon>Crustacea</taxon>
        <taxon>Multicrustacea</taxon>
        <taxon>Malacostraca</taxon>
        <taxon>Eumalacostraca</taxon>
        <taxon>Eucarida</taxon>
        <taxon>Decapoda</taxon>
        <taxon>Pleocyemata</taxon>
        <taxon>Anomura</taxon>
        <taxon>Galatheoidea</taxon>
        <taxon>Porcellanidae</taxon>
        <taxon>Petrolisthes</taxon>
    </lineage>
</organism>
<reference evidence="2" key="1">
    <citation type="submission" date="2023-10" db="EMBL/GenBank/DDBJ databases">
        <title>Genome assemblies of two species of porcelain crab, Petrolisthes cinctipes and Petrolisthes manimaculis (Anomura: Porcellanidae).</title>
        <authorList>
            <person name="Angst P."/>
        </authorList>
    </citation>
    <scope>NUCLEOTIDE SEQUENCE</scope>
    <source>
        <strain evidence="2">PB745_01</strain>
        <tissue evidence="2">Gill</tissue>
    </source>
</reference>
<dbReference type="PANTHER" id="PTHR47331:SF1">
    <property type="entry name" value="GAG-LIKE PROTEIN"/>
    <property type="match status" value="1"/>
</dbReference>
<comment type="caution">
    <text evidence="2">The sequence shown here is derived from an EMBL/GenBank/DDBJ whole genome shotgun (WGS) entry which is preliminary data.</text>
</comment>
<dbReference type="EMBL" id="JAWQEG010000303">
    <property type="protein sequence ID" value="KAK3891799.1"/>
    <property type="molecule type" value="Genomic_DNA"/>
</dbReference>
<evidence type="ECO:0000259" key="1">
    <source>
        <dbReference type="Pfam" id="PF00078"/>
    </source>
</evidence>
<dbReference type="InterPro" id="IPR043502">
    <property type="entry name" value="DNA/RNA_pol_sf"/>
</dbReference>
<dbReference type="AlphaFoldDB" id="A0AAE1GHG4"/>